<dbReference type="InterPro" id="IPR003613">
    <property type="entry name" value="Ubox_domain"/>
</dbReference>
<dbReference type="SMART" id="SM00504">
    <property type="entry name" value="Ubox"/>
    <property type="match status" value="1"/>
</dbReference>
<evidence type="ECO:0000313" key="13">
    <source>
        <dbReference type="EMBL" id="GET04303.1"/>
    </source>
</evidence>
<evidence type="ECO:0000256" key="10">
    <source>
        <dbReference type="ARBA" id="ARBA00023242"/>
    </source>
</evidence>
<dbReference type="AlphaFoldDB" id="A0A8H3R640"/>
<dbReference type="GO" id="GO:0005634">
    <property type="term" value="C:nucleus"/>
    <property type="evidence" value="ECO:0007669"/>
    <property type="project" value="UniProtKB-SubCell"/>
</dbReference>
<evidence type="ECO:0000256" key="6">
    <source>
        <dbReference type="ARBA" id="ARBA00012483"/>
    </source>
</evidence>
<dbReference type="GO" id="GO:0034450">
    <property type="term" value="F:ubiquitin-ubiquitin ligase activity"/>
    <property type="evidence" value="ECO:0007669"/>
    <property type="project" value="InterPro"/>
</dbReference>
<dbReference type="Pfam" id="PF10408">
    <property type="entry name" value="Ufd2P_core"/>
    <property type="match status" value="1"/>
</dbReference>
<reference evidence="13" key="1">
    <citation type="submission" date="2019-10" db="EMBL/GenBank/DDBJ databases">
        <title>Conservation and host-specific expression of non-tandemly repeated heterogenous ribosome RNA gene in arbuscular mycorrhizal fungi.</title>
        <authorList>
            <person name="Maeda T."/>
            <person name="Kobayashi Y."/>
            <person name="Nakagawa T."/>
            <person name="Ezawa T."/>
            <person name="Yamaguchi K."/>
            <person name="Bino T."/>
            <person name="Nishimoto Y."/>
            <person name="Shigenobu S."/>
            <person name="Kawaguchi M."/>
        </authorList>
    </citation>
    <scope>NUCLEOTIDE SEQUENCE</scope>
    <source>
        <strain evidence="13">HR1</strain>
    </source>
</reference>
<evidence type="ECO:0000256" key="2">
    <source>
        <dbReference type="ARBA" id="ARBA00004123"/>
    </source>
</evidence>
<feature type="compositionally biased region" description="Polar residues" evidence="11">
    <location>
        <begin position="97"/>
        <end position="108"/>
    </location>
</feature>
<evidence type="ECO:0000256" key="3">
    <source>
        <dbReference type="ARBA" id="ARBA00004496"/>
    </source>
</evidence>
<organism evidence="13 14">
    <name type="scientific">Rhizophagus clarus</name>
    <dbReference type="NCBI Taxonomy" id="94130"/>
    <lineage>
        <taxon>Eukaryota</taxon>
        <taxon>Fungi</taxon>
        <taxon>Fungi incertae sedis</taxon>
        <taxon>Mucoromycota</taxon>
        <taxon>Glomeromycotina</taxon>
        <taxon>Glomeromycetes</taxon>
        <taxon>Glomerales</taxon>
        <taxon>Glomeraceae</taxon>
        <taxon>Rhizophagus</taxon>
    </lineage>
</organism>
<dbReference type="UniPathway" id="UPA00143"/>
<dbReference type="EMBL" id="BLAL01000338">
    <property type="protein sequence ID" value="GET04303.1"/>
    <property type="molecule type" value="Genomic_DNA"/>
</dbReference>
<comment type="catalytic activity">
    <reaction evidence="1">
        <text>S-ubiquitinyl-[E2 ubiquitin-conjugating enzyme]-L-cysteine + [acceptor protein]-L-lysine = [E2 ubiquitin-conjugating enzyme]-L-cysteine + N(6)-ubiquitinyl-[acceptor protein]-L-lysine.</text>
        <dbReference type="EC" id="2.3.2.27"/>
    </reaction>
</comment>
<gene>
    <name evidence="13" type="ORF">RCL2_003060600</name>
</gene>
<dbReference type="OrthoDB" id="20295at2759"/>
<sequence length="1090" mass="124352">MFPFRRTTHIITKFKLVPEQVAEQTTPESSSPSTDADKIRLKRLAKLAKLQQNNSENLAGTSRNVASSSSTASAKSNSSTAATTSQKQLLQDKDNSELMNTTSISQKPKQPLKSFEDWQNDVISKVFQVTLDKSLAEKNDSQLIYLNSLVAELKKDDPAKTSFKLSQSLLESALVARLNIDPNQMSDDEETLQAISKLPRISLFDYLLDCWKRASDIKRNLLARSSKTLEPSVVNERVKVMDALKDLLVNYAGLVIQYPDMFPQINNSMGLGSQQLVPRLLSDINSPEGLPLDFIQELAAKVDEEQFDQIFGSALIGLAAQMRSKNILNNDYLKPLNGLVTLTGIKSLAAMLPTLRSWNPQSTTAKAFEVMSLLGPFCRISVFPSDEPSVPEKYFGNIQQRTKADVDSLMLSLSGAIQGVQGTLFNIFNNVVRSSTSSREAVLSYLASVIKLNEKRTQMQVDPSQVGSDGFLTNLSSVLLTFADPIYSKIDRIDIHYFRKSKRIDISQETKIKATQQESDAYYSSTVNEAGAASPNFISEIFFITLAMHHYGPLQCYNKYSNLIRDLAELQKQYDRLKAEQPKWAGTPTAAFNNAILERCKDQLEKWAVHKISYESQLLDPNSLSRTLQFYNLVINWVLRIVDPTGQHPMKQISLPLPPTPPEEFIMLPEFVIEDITEFFSFISRYNPRVMLSCSRDELVIFIITFLKSSSYIKNPYLKAKLVEILFYYTIRNENEGGIGSILNTHPVSLGHLMSSLMSFYVEVEQTGTHTQFYDKFNIRYNISQIFNSIWNNQMHRNKLREESRKTETFVKFANLLMNDATFLLDESLTKLTEIRNIQSEMDNTTEWERKTQQQRQERESLFHSLERQATSYMALGNETVHMLEYMTSEVADPFLTPQIVDRLAAMLDYNLNSLVGPKCTGLKVKNQEKYRFQPRILLQQLMTVYLNLCENREFIQAVAKDGRSYRKELFLKAFEILRKYGLKLDRDIKILENFVNDVEEVIKQEVEGEEELGDIPEDFLDPLLFVIMDDPVILPESRVSIDRKSIATHLLSDATDPFNRKPLTIDQVIPNLELKKRIEDFKKEKKVKK</sequence>
<comment type="subcellular location">
    <subcellularLocation>
        <location evidence="3">Cytoplasm</location>
    </subcellularLocation>
    <subcellularLocation>
        <location evidence="2">Nucleus</location>
    </subcellularLocation>
</comment>
<dbReference type="FunFam" id="3.30.40.10:FF:000055">
    <property type="entry name" value="Ubiquitin conjugation factor e4 a"/>
    <property type="match status" value="1"/>
</dbReference>
<dbReference type="PANTHER" id="PTHR13931">
    <property type="entry name" value="UBIQUITINATION FACTOR E4"/>
    <property type="match status" value="1"/>
</dbReference>
<dbReference type="PROSITE" id="PS51698">
    <property type="entry name" value="U_BOX"/>
    <property type="match status" value="1"/>
</dbReference>
<protein>
    <recommendedName>
        <fullName evidence="6">RING-type E3 ubiquitin transferase</fullName>
        <ecNumber evidence="6">2.3.2.27</ecNumber>
    </recommendedName>
</protein>
<feature type="domain" description="U-box" evidence="12">
    <location>
        <begin position="1015"/>
        <end position="1089"/>
    </location>
</feature>
<keyword evidence="10" id="KW-0539">Nucleus</keyword>
<dbReference type="GO" id="GO:0000209">
    <property type="term" value="P:protein polyubiquitination"/>
    <property type="evidence" value="ECO:0007669"/>
    <property type="project" value="TreeGrafter"/>
</dbReference>
<evidence type="ECO:0000259" key="12">
    <source>
        <dbReference type="PROSITE" id="PS51698"/>
    </source>
</evidence>
<dbReference type="GO" id="GO:0006511">
    <property type="term" value="P:ubiquitin-dependent protein catabolic process"/>
    <property type="evidence" value="ECO:0007669"/>
    <property type="project" value="InterPro"/>
</dbReference>
<dbReference type="EC" id="2.3.2.27" evidence="6"/>
<dbReference type="GO" id="GO:0036503">
    <property type="term" value="P:ERAD pathway"/>
    <property type="evidence" value="ECO:0007669"/>
    <property type="project" value="InterPro"/>
</dbReference>
<comment type="pathway">
    <text evidence="4">Protein modification; protein ubiquitination.</text>
</comment>
<keyword evidence="8" id="KW-0808">Transferase</keyword>
<evidence type="ECO:0000256" key="1">
    <source>
        <dbReference type="ARBA" id="ARBA00000900"/>
    </source>
</evidence>
<name>A0A8H3R640_9GLOM</name>
<keyword evidence="7" id="KW-0963">Cytoplasm</keyword>
<feature type="compositionally biased region" description="Low complexity" evidence="11">
    <location>
        <begin position="61"/>
        <end position="85"/>
    </location>
</feature>
<evidence type="ECO:0000313" key="14">
    <source>
        <dbReference type="Proteomes" id="UP000615446"/>
    </source>
</evidence>
<evidence type="ECO:0000256" key="7">
    <source>
        <dbReference type="ARBA" id="ARBA00022490"/>
    </source>
</evidence>
<evidence type="ECO:0000256" key="11">
    <source>
        <dbReference type="SAM" id="MobiDB-lite"/>
    </source>
</evidence>
<accession>A0A8H3R640</accession>
<comment type="caution">
    <text evidence="13">The sequence shown here is derived from an EMBL/GenBank/DDBJ whole genome shotgun (WGS) entry which is preliminary data.</text>
</comment>
<feature type="region of interest" description="Disordered" evidence="11">
    <location>
        <begin position="52"/>
        <end position="112"/>
    </location>
</feature>
<dbReference type="Proteomes" id="UP000615446">
    <property type="component" value="Unassembled WGS sequence"/>
</dbReference>
<dbReference type="GO" id="GO:0000151">
    <property type="term" value="C:ubiquitin ligase complex"/>
    <property type="evidence" value="ECO:0007669"/>
    <property type="project" value="InterPro"/>
</dbReference>
<dbReference type="InterPro" id="IPR019474">
    <property type="entry name" value="Ub_conjug_fac_E4_core"/>
</dbReference>
<dbReference type="InterPro" id="IPR045132">
    <property type="entry name" value="UBE4"/>
</dbReference>
<dbReference type="GO" id="GO:0005737">
    <property type="term" value="C:cytoplasm"/>
    <property type="evidence" value="ECO:0007669"/>
    <property type="project" value="UniProtKB-SubCell"/>
</dbReference>
<comment type="similarity">
    <text evidence="5">Belongs to the ubiquitin conjugation factor E4 family.</text>
</comment>
<dbReference type="PANTHER" id="PTHR13931:SF2">
    <property type="entry name" value="UBIQUITIN CONJUGATION FACTOR E4 B"/>
    <property type="match status" value="1"/>
</dbReference>
<proteinExistence type="inferred from homology"/>
<evidence type="ECO:0000256" key="9">
    <source>
        <dbReference type="ARBA" id="ARBA00022786"/>
    </source>
</evidence>
<dbReference type="Gene3D" id="3.30.40.10">
    <property type="entry name" value="Zinc/RING finger domain, C3HC4 (zinc finger)"/>
    <property type="match status" value="1"/>
</dbReference>
<evidence type="ECO:0000256" key="8">
    <source>
        <dbReference type="ARBA" id="ARBA00022679"/>
    </source>
</evidence>
<dbReference type="Pfam" id="PF04564">
    <property type="entry name" value="U-box"/>
    <property type="match status" value="1"/>
</dbReference>
<evidence type="ECO:0000256" key="4">
    <source>
        <dbReference type="ARBA" id="ARBA00004906"/>
    </source>
</evidence>
<dbReference type="SUPFAM" id="SSF57850">
    <property type="entry name" value="RING/U-box"/>
    <property type="match status" value="1"/>
</dbReference>
<evidence type="ECO:0000256" key="5">
    <source>
        <dbReference type="ARBA" id="ARBA00007434"/>
    </source>
</evidence>
<dbReference type="InterPro" id="IPR013083">
    <property type="entry name" value="Znf_RING/FYVE/PHD"/>
</dbReference>
<keyword evidence="9" id="KW-0833">Ubl conjugation pathway</keyword>